<dbReference type="EMBL" id="LFZW01000001">
    <property type="protein sequence ID" value="KMY51775.1"/>
    <property type="molecule type" value="Genomic_DNA"/>
</dbReference>
<dbReference type="RefSeq" id="WP_049683125.1">
    <property type="nucleotide sequence ID" value="NZ_LFZW01000001.1"/>
</dbReference>
<organism evidence="1 2">
    <name type="scientific">Peribacillus loiseleuriae</name>
    <dbReference type="NCBI Taxonomy" id="1679170"/>
    <lineage>
        <taxon>Bacteria</taxon>
        <taxon>Bacillati</taxon>
        <taxon>Bacillota</taxon>
        <taxon>Bacilli</taxon>
        <taxon>Bacillales</taxon>
        <taxon>Bacillaceae</taxon>
        <taxon>Peribacillus</taxon>
    </lineage>
</organism>
<sequence length="90" mass="9920">MIQKSFTTKPKTNGSHYHGLARVPYDGYVAELHKGECVQTKVEVERGKSGGGNTYQFNVTFNVTGSTERDAERLFELFVKKVEHAGIAGA</sequence>
<dbReference type="PATRIC" id="fig|1679170.3.peg.4837"/>
<reference evidence="2" key="1">
    <citation type="submission" date="2015-07" db="EMBL/GenBank/DDBJ databases">
        <title>Genome sequencing project for genomic taxonomy and phylogenomics of Bacillus-like bacteria.</title>
        <authorList>
            <person name="Liu B."/>
            <person name="Wang J."/>
            <person name="Zhu Y."/>
            <person name="Liu G."/>
            <person name="Chen Q."/>
            <person name="Chen Z."/>
            <person name="Lan J."/>
            <person name="Che J."/>
            <person name="Ge C."/>
            <person name="Shi H."/>
            <person name="Pan Z."/>
            <person name="Liu X."/>
        </authorList>
    </citation>
    <scope>NUCLEOTIDE SEQUENCE [LARGE SCALE GENOMIC DNA]</scope>
    <source>
        <strain evidence="2">FJAT-27997</strain>
    </source>
</reference>
<name>A0A0K9GYT8_9BACI</name>
<protein>
    <submittedName>
        <fullName evidence="1">Uncharacterized protein</fullName>
    </submittedName>
</protein>
<keyword evidence="2" id="KW-1185">Reference proteome</keyword>
<accession>A0A0K9GYT8</accession>
<proteinExistence type="predicted"/>
<dbReference type="Proteomes" id="UP000037146">
    <property type="component" value="Unassembled WGS sequence"/>
</dbReference>
<dbReference type="OrthoDB" id="90760at2"/>
<dbReference type="AlphaFoldDB" id="A0A0K9GYT8"/>
<evidence type="ECO:0000313" key="1">
    <source>
        <dbReference type="EMBL" id="KMY51775.1"/>
    </source>
</evidence>
<gene>
    <name evidence="1" type="ORF">AC625_21450</name>
</gene>
<comment type="caution">
    <text evidence="1">The sequence shown here is derived from an EMBL/GenBank/DDBJ whole genome shotgun (WGS) entry which is preliminary data.</text>
</comment>
<evidence type="ECO:0000313" key="2">
    <source>
        <dbReference type="Proteomes" id="UP000037146"/>
    </source>
</evidence>